<dbReference type="SUPFAM" id="SSF53474">
    <property type="entry name" value="alpha/beta-Hydrolases"/>
    <property type="match status" value="1"/>
</dbReference>
<dbReference type="RefSeq" id="WP_143648353.1">
    <property type="nucleotide sequence ID" value="NZ_CM007717.1"/>
</dbReference>
<reference evidence="1 2" key="1">
    <citation type="submission" date="2020-03" db="EMBL/GenBank/DDBJ databases">
        <title>Is there a link between lipid content and antibiotic production in Streptomyces?</title>
        <authorList>
            <person name="David M."/>
            <person name="Lejeune C."/>
            <person name="Abreu S."/>
            <person name="Thibessard A."/>
            <person name="Leblond P."/>
            <person name="Chaminade P."/>
            <person name="Virolle M.-J."/>
        </authorList>
    </citation>
    <scope>NUCLEOTIDE SEQUENCE [LARGE SCALE GENOMIC DNA]</scope>
    <source>
        <strain evidence="1 2">DSM 41481</strain>
    </source>
</reference>
<dbReference type="Proteomes" id="UP000502504">
    <property type="component" value="Chromosome"/>
</dbReference>
<dbReference type="Gene3D" id="3.40.50.1820">
    <property type="entry name" value="alpha/beta hydrolase"/>
    <property type="match status" value="1"/>
</dbReference>
<evidence type="ECO:0000313" key="2">
    <source>
        <dbReference type="Proteomes" id="UP000502504"/>
    </source>
</evidence>
<accession>A0AAE6Y8U7</accession>
<gene>
    <name evidence="1" type="ORF">HCX60_13355</name>
</gene>
<dbReference type="EMBL" id="CP050692">
    <property type="protein sequence ID" value="QIT44429.1"/>
    <property type="molecule type" value="Genomic_DNA"/>
</dbReference>
<name>A0AAE6Y8U7_STRAT</name>
<dbReference type="AlphaFoldDB" id="A0AAE6Y8U7"/>
<evidence type="ECO:0000313" key="1">
    <source>
        <dbReference type="EMBL" id="QIT44429.1"/>
    </source>
</evidence>
<dbReference type="InterPro" id="IPR029058">
    <property type="entry name" value="AB_hydrolase_fold"/>
</dbReference>
<sequence>MQRSVVRSVVFVHGTGVREESYGTTLETVRSRLAGLRPGIETRGCFWGREAGADLALGGVSIPGYTASGGGREEDDEKVAVWGVLYRDPGYELRLLGLRPAAPSGDGRGQSPSRKLLEQLTAYTPPPQVRAAFAEHGLDDALDRAVRAVAGSPELRDAAATADEGGHEHRHAFARAVVAATLTDAADRGADALDGLRRDALLTLLAADLHSQGRTLAGAVAKAAATPALRALTWHARRRRGAHTDDLLLPAVGDILRYQARGHELRRLIRRTVEHAPGDRVTLIAHSLGGVACVDLLIEEETERVDQLITVGSQAPYFYEAGALVSLQHPHRPPAHFPRRWLNLYDPRDLLSFRAAQVFPEVATDHEVDNRQPFPFSHSAYWSNRKVWDAVGTWLG</sequence>
<proteinExistence type="predicted"/>
<protein>
    <submittedName>
        <fullName evidence="1">Uncharacterized protein</fullName>
    </submittedName>
</protein>
<organism evidence="1 2">
    <name type="scientific">Streptomyces antibioticus</name>
    <dbReference type="NCBI Taxonomy" id="1890"/>
    <lineage>
        <taxon>Bacteria</taxon>
        <taxon>Bacillati</taxon>
        <taxon>Actinomycetota</taxon>
        <taxon>Actinomycetes</taxon>
        <taxon>Kitasatosporales</taxon>
        <taxon>Streptomycetaceae</taxon>
        <taxon>Streptomyces</taxon>
    </lineage>
</organism>